<dbReference type="InterPro" id="IPR006664">
    <property type="entry name" value="OMP_bac"/>
</dbReference>
<dbReference type="SUPFAM" id="SSF103088">
    <property type="entry name" value="OmpA-like"/>
    <property type="match status" value="1"/>
</dbReference>
<dbReference type="InterPro" id="IPR036737">
    <property type="entry name" value="OmpA-like_sf"/>
</dbReference>
<evidence type="ECO:0000313" key="8">
    <source>
        <dbReference type="EMBL" id="NJX13902.1"/>
    </source>
</evidence>
<dbReference type="InterPro" id="IPR003367">
    <property type="entry name" value="Thrombospondin_3-like_rpt"/>
</dbReference>
<dbReference type="Pfam" id="PF00691">
    <property type="entry name" value="OmpA"/>
    <property type="match status" value="1"/>
</dbReference>
<evidence type="ECO:0000256" key="5">
    <source>
        <dbReference type="PROSITE-ProRule" id="PRU00473"/>
    </source>
</evidence>
<dbReference type="CDD" id="cd07185">
    <property type="entry name" value="OmpA_C-like"/>
    <property type="match status" value="1"/>
</dbReference>
<dbReference type="SUPFAM" id="SSF103647">
    <property type="entry name" value="TSP type-3 repeat"/>
    <property type="match status" value="1"/>
</dbReference>
<dbReference type="InterPro" id="IPR006665">
    <property type="entry name" value="OmpA-like"/>
</dbReference>
<dbReference type="Gene3D" id="3.30.1330.60">
    <property type="entry name" value="OmpA-like domain"/>
    <property type="match status" value="1"/>
</dbReference>
<keyword evidence="2 6" id="KW-0732">Signal</keyword>
<name>A0ABX1D7H4_9FLAO</name>
<gene>
    <name evidence="8" type="ORF">HC176_00180</name>
</gene>
<evidence type="ECO:0000313" key="9">
    <source>
        <dbReference type="Proteomes" id="UP000760545"/>
    </source>
</evidence>
<keyword evidence="9" id="KW-1185">Reference proteome</keyword>
<dbReference type="Pfam" id="PF02412">
    <property type="entry name" value="TSP_3"/>
    <property type="match status" value="5"/>
</dbReference>
<dbReference type="Gene3D" id="2.40.160.20">
    <property type="match status" value="1"/>
</dbReference>
<dbReference type="EMBL" id="JAAVJS010000001">
    <property type="protein sequence ID" value="NJX13902.1"/>
    <property type="molecule type" value="Genomic_DNA"/>
</dbReference>
<protein>
    <submittedName>
        <fullName evidence="8">OmpA family protein</fullName>
    </submittedName>
</protein>
<feature type="signal peptide" evidence="6">
    <location>
        <begin position="1"/>
        <end position="22"/>
    </location>
</feature>
<evidence type="ECO:0000256" key="3">
    <source>
        <dbReference type="ARBA" id="ARBA00023136"/>
    </source>
</evidence>
<dbReference type="PANTHER" id="PTHR30329:SF21">
    <property type="entry name" value="LIPOPROTEIN YIAD-RELATED"/>
    <property type="match status" value="1"/>
</dbReference>
<dbReference type="PANTHER" id="PTHR30329">
    <property type="entry name" value="STATOR ELEMENT OF FLAGELLAR MOTOR COMPLEX"/>
    <property type="match status" value="1"/>
</dbReference>
<evidence type="ECO:0000259" key="7">
    <source>
        <dbReference type="PROSITE" id="PS51123"/>
    </source>
</evidence>
<dbReference type="RefSeq" id="WP_167916162.1">
    <property type="nucleotide sequence ID" value="NZ_JAAVJS010000001.1"/>
</dbReference>
<accession>A0ABX1D7H4</accession>
<dbReference type="Proteomes" id="UP000760545">
    <property type="component" value="Unassembled WGS sequence"/>
</dbReference>
<reference evidence="8 9" key="1">
    <citation type="submission" date="2020-03" db="EMBL/GenBank/DDBJ databases">
        <title>Tamlana sp. nov, isolated from XXX.</title>
        <authorList>
            <person name="Cao W.R."/>
        </authorList>
    </citation>
    <scope>NUCLEOTIDE SEQUENCE [LARGE SCALE GENOMIC DNA]</scope>
    <source>
        <strain evidence="8 9">HST1-43</strain>
    </source>
</reference>
<proteinExistence type="predicted"/>
<sequence>MKNLSRLLFAMLLVLGYSNANAQDENNPWQINIGVNAVDAFPSGDGVQGNAYLGSGFGDEFFNASDHWNILPSLSTISVSKYLSSGFSFGITGSLNKIENWGDKANTFPEEVNKVDDWSYYGVDGTIKYNFLQGTTIDPFVGVGGGYTWVDEIGAGTVNGTLGVNVWFNDNIGLTLQTAYKHAFEDYLQTHFQHSAGISIKFGGTDTDGDGIYDKDDACPDVAGLEAFNGCPDTDGDGIEDSKDDCPNEAGLAELNGCPDQDGDGVADNKDNCPTVAGIAALAGCPDADGDGVTDADDKCPNQAGPSANNGCPWPDTDGDGVLDKDDKCPEIKGTVANAGCPEVTAEVQKQLNEYAKTILFDTGKSTIKSQSAEVLSDIIKILNEYPNSKFTVEGHTDSVGSESLNQRLSDARANAVKEYLVENGIDAFRLSALGYGESKPIDSNKTRAGRANNRRVEINLAK</sequence>
<evidence type="ECO:0000256" key="2">
    <source>
        <dbReference type="ARBA" id="ARBA00022729"/>
    </source>
</evidence>
<feature type="domain" description="OmpA-like" evidence="7">
    <location>
        <begin position="348"/>
        <end position="463"/>
    </location>
</feature>
<dbReference type="PROSITE" id="PS51123">
    <property type="entry name" value="OMPA_2"/>
    <property type="match status" value="1"/>
</dbReference>
<comment type="caution">
    <text evidence="8">The sequence shown here is derived from an EMBL/GenBank/DDBJ whole genome shotgun (WGS) entry which is preliminary data.</text>
</comment>
<dbReference type="InterPro" id="IPR028974">
    <property type="entry name" value="TSP_type-3_rpt"/>
</dbReference>
<dbReference type="PRINTS" id="PR01021">
    <property type="entry name" value="OMPADOMAIN"/>
</dbReference>
<evidence type="ECO:0000256" key="6">
    <source>
        <dbReference type="SAM" id="SignalP"/>
    </source>
</evidence>
<dbReference type="InterPro" id="IPR050330">
    <property type="entry name" value="Bact_OuterMem_StrucFunc"/>
</dbReference>
<organism evidence="8 9">
    <name type="scientific">Tamlana crocina</name>
    <dbReference type="NCBI Taxonomy" id="393006"/>
    <lineage>
        <taxon>Bacteria</taxon>
        <taxon>Pseudomonadati</taxon>
        <taxon>Bacteroidota</taxon>
        <taxon>Flavobacteriia</taxon>
        <taxon>Flavobacteriales</taxon>
        <taxon>Flavobacteriaceae</taxon>
        <taxon>Tamlana</taxon>
    </lineage>
</organism>
<comment type="subcellular location">
    <subcellularLocation>
        <location evidence="1">Cell outer membrane</location>
    </subcellularLocation>
</comment>
<feature type="chain" id="PRO_5047150705" evidence="6">
    <location>
        <begin position="23"/>
        <end position="463"/>
    </location>
</feature>
<keyword evidence="4" id="KW-0998">Cell outer membrane</keyword>
<keyword evidence="3 5" id="KW-0472">Membrane</keyword>
<evidence type="ECO:0000256" key="1">
    <source>
        <dbReference type="ARBA" id="ARBA00004442"/>
    </source>
</evidence>
<evidence type="ECO:0000256" key="4">
    <source>
        <dbReference type="ARBA" id="ARBA00023237"/>
    </source>
</evidence>